<evidence type="ECO:0000313" key="1">
    <source>
        <dbReference type="EMBL" id="CAB4760017.1"/>
    </source>
</evidence>
<sequence length="62" mass="6394">MIPATVRSTAPNGDVIVVGDDGFFTTIPKSIVDASPFRLLRVGQRLAVATSEGAPIAISLPS</sequence>
<accession>A0A6J6UNF4</accession>
<proteinExistence type="predicted"/>
<dbReference type="AlphaFoldDB" id="A0A6J6UNF4"/>
<gene>
    <name evidence="1" type="ORF">UFOPK2810_01297</name>
</gene>
<dbReference type="EMBL" id="CAEZYZ010000236">
    <property type="protein sequence ID" value="CAB4760017.1"/>
    <property type="molecule type" value="Genomic_DNA"/>
</dbReference>
<reference evidence="1" key="1">
    <citation type="submission" date="2020-05" db="EMBL/GenBank/DDBJ databases">
        <authorList>
            <person name="Chiriac C."/>
            <person name="Salcher M."/>
            <person name="Ghai R."/>
            <person name="Kavagutti S V."/>
        </authorList>
    </citation>
    <scope>NUCLEOTIDE SEQUENCE</scope>
</reference>
<organism evidence="1">
    <name type="scientific">freshwater metagenome</name>
    <dbReference type="NCBI Taxonomy" id="449393"/>
    <lineage>
        <taxon>unclassified sequences</taxon>
        <taxon>metagenomes</taxon>
        <taxon>ecological metagenomes</taxon>
    </lineage>
</organism>
<name>A0A6J6UNF4_9ZZZZ</name>
<protein>
    <submittedName>
        <fullName evidence="1">Unannotated protein</fullName>
    </submittedName>
</protein>